<organism evidence="6 7">
    <name type="scientific">Segatella cerevisiae</name>
    <dbReference type="NCBI Taxonomy" id="2053716"/>
    <lineage>
        <taxon>Bacteria</taxon>
        <taxon>Pseudomonadati</taxon>
        <taxon>Bacteroidota</taxon>
        <taxon>Bacteroidia</taxon>
        <taxon>Bacteroidales</taxon>
        <taxon>Prevotellaceae</taxon>
        <taxon>Segatella</taxon>
    </lineage>
</organism>
<dbReference type="InterPro" id="IPR000421">
    <property type="entry name" value="FA58C"/>
</dbReference>
<keyword evidence="2" id="KW-0378">Hydrolase</keyword>
<dbReference type="InterPro" id="IPR043534">
    <property type="entry name" value="EBDG/EBM"/>
</dbReference>
<evidence type="ECO:0000256" key="4">
    <source>
        <dbReference type="SAM" id="SignalP"/>
    </source>
</evidence>
<dbReference type="Gene3D" id="3.20.20.80">
    <property type="entry name" value="Glycosidases"/>
    <property type="match status" value="1"/>
</dbReference>
<dbReference type="PROSITE" id="PS50022">
    <property type="entry name" value="FA58C_3"/>
    <property type="match status" value="1"/>
</dbReference>
<dbReference type="InterPro" id="IPR054593">
    <property type="entry name" value="Beta-mannosidase-like_N2"/>
</dbReference>
<reference evidence="6 7" key="1">
    <citation type="submission" date="2022-06" db="EMBL/GenBank/DDBJ databases">
        <title>A taxonomic note on the genus Prevotella: Description of four novel genera and emended description of the genera Hallella and Xylanibacter.</title>
        <authorList>
            <person name="Hitch T.C.A."/>
        </authorList>
    </citation>
    <scope>NUCLEOTIDE SEQUENCE [LARGE SCALE GENOMIC DNA]</scope>
    <source>
        <strain evidence="6 7">DSM 100619</strain>
    </source>
</reference>
<dbReference type="Pfam" id="PF18368">
    <property type="entry name" value="Ig_GlcNase"/>
    <property type="match status" value="1"/>
</dbReference>
<evidence type="ECO:0000313" key="7">
    <source>
        <dbReference type="Proteomes" id="UP001204015"/>
    </source>
</evidence>
<dbReference type="InterPro" id="IPR008979">
    <property type="entry name" value="Galactose-bd-like_sf"/>
</dbReference>
<dbReference type="Gene3D" id="2.60.120.260">
    <property type="entry name" value="Galactose-binding domain-like"/>
    <property type="match status" value="3"/>
</dbReference>
<dbReference type="EMBL" id="JAMXLY010000014">
    <property type="protein sequence ID" value="MCO6025279.1"/>
    <property type="molecule type" value="Genomic_DNA"/>
</dbReference>
<comment type="similarity">
    <text evidence="1">Belongs to the glycosyl hydrolase 2 family.</text>
</comment>
<feature type="domain" description="F5/8 type C" evidence="5">
    <location>
        <begin position="258"/>
        <end position="359"/>
    </location>
</feature>
<dbReference type="Pfam" id="PF22633">
    <property type="entry name" value="F5_F8_type_C_2"/>
    <property type="match status" value="1"/>
</dbReference>
<feature type="signal peptide" evidence="4">
    <location>
        <begin position="1"/>
        <end position="22"/>
    </location>
</feature>
<keyword evidence="7" id="KW-1185">Reference proteome</keyword>
<sequence>MKYKALFLLGVLAFGTASSLSAKDIHYTKGIGLYPGDPAENKAPILGKDFVYRNVALNRMAYASSSLDYNLTAQLATDGILSSGEPSAVSVLTNTGLLDLRDREKTFDGNVVSSNVLMGDHAFIQYDWTGSKTNLSTLHLLGEVAFDPNISTKGYQIQILASDDGKNWKEIGKLEGTGLPGNATQQMVSSDPNKQEAIEKLPLRRLDLDLPIKDAGEYSHLKLNFLMPGVAYWRLYELGPKANGHFANESWMPSYHFNSVWISKYLKGLSDLSQWLCVDLGTDVDFNLVKLFWLHRPLVGKVQVSKDNKTWTDVANLHSGASDNDSISCDAHGRYVRILMEKPDSSWTYGLREVQVMGKGGLSVKQDSVRTLLVNASQLDRSNIQLDRNWLIRRDSDSRWISGTVPGTVLTSYMNIGAVPDDRYGNNMRQISESYFNSDFWYRNKFTVEHLDQNRVGKKYYLNFDGINWKARVFLNGNDLGTINGAFMRGRFDVTKYLKDGENTLEVRIIHNAHIGPVKIKNAESTDINGGVLGADNPTFHPTIGWDWITSTPGRDAGIWNDVYLSSDRGVYLHDPLVTTTLNHPDTLATMLPQLMVKNEEDKSQTITLKGWIGTVSFEKKVDLQPLEDKEVTFSPDEFPQLKQRRMRLWWPNGYGEPYLYQAGYAVSVEGETGTVPVYNDTLIYQTGIREVSYKDMRTVFKMYINGKRFNPLGGNWGFSEINLNYRGREYDTAVRYHKEMNYNMIRDWVGQIGDEEFYRACDKYGIMVWQDFWLANPWDGPDPYDDKMFLDNARDYILRIRNHSCLGIYVGRNEGDPPASLEKPLEEYVKTLHPQLGYIPSSADYGVGGHGPYGVKPTSFYFSNLNNKLHSEKGMPNVMSYESLCRTLEPESLWPQNVAWGEHDYTIHGAQNGQSFNDILAQHFGAAKDAKQFTEQAQWLNYDGYRAMYESAEVNRLGLLIWMSHPCWPTMVWQTYDYFFEPTAAYFGVKKACEPLHVQFNPAKKSVEVVNVSKGPQRNLTVKAQILDMYGKKISEKVVPVTIGEDETKEALSLDLPDKDVYYIRLTLLKKKQLISENFYVEGRDENNWRALNTLPKVNVKYKEVFRKEGDECRGIVTIWNPNTTPALMLRLNLLRSGGQQILPVIYSDNYFHLMPGERRTINISYKLADGMGDEPHVDVTGFNLSGEQ</sequence>
<gene>
    <name evidence="6" type="ORF">NG821_05400</name>
</gene>
<dbReference type="InterPro" id="IPR036156">
    <property type="entry name" value="Beta-gal/glucu_dom_sf"/>
</dbReference>
<keyword evidence="3" id="KW-0326">Glycosidase</keyword>
<name>A0ABT1BWD5_9BACT</name>
<evidence type="ECO:0000256" key="1">
    <source>
        <dbReference type="ARBA" id="ARBA00007401"/>
    </source>
</evidence>
<dbReference type="SUPFAM" id="SSF51445">
    <property type="entry name" value="(Trans)glycosidases"/>
    <property type="match status" value="1"/>
</dbReference>
<keyword evidence="4" id="KW-0732">Signal</keyword>
<evidence type="ECO:0000313" key="6">
    <source>
        <dbReference type="EMBL" id="MCO6025279.1"/>
    </source>
</evidence>
<evidence type="ECO:0000259" key="5">
    <source>
        <dbReference type="PROSITE" id="PS50022"/>
    </source>
</evidence>
<feature type="chain" id="PRO_5046391118" evidence="4">
    <location>
        <begin position="23"/>
        <end position="1190"/>
    </location>
</feature>
<accession>A0ABT1BWD5</accession>
<dbReference type="SUPFAM" id="SSF49303">
    <property type="entry name" value="beta-Galactosidase/glucuronidase domain"/>
    <property type="match status" value="3"/>
</dbReference>
<dbReference type="Proteomes" id="UP001204015">
    <property type="component" value="Unassembled WGS sequence"/>
</dbReference>
<dbReference type="InterPro" id="IPR013783">
    <property type="entry name" value="Ig-like_fold"/>
</dbReference>
<dbReference type="Gene3D" id="2.60.40.10">
    <property type="entry name" value="Immunoglobulins"/>
    <property type="match status" value="2"/>
</dbReference>
<protein>
    <submittedName>
        <fullName evidence="6">Discoidin domain-containing protein</fullName>
    </submittedName>
</protein>
<dbReference type="RefSeq" id="WP_252760636.1">
    <property type="nucleotide sequence ID" value="NZ_JAMXLY010000014.1"/>
</dbReference>
<comment type="caution">
    <text evidence="6">The sequence shown here is derived from an EMBL/GenBank/DDBJ whole genome shotgun (WGS) entry which is preliminary data.</text>
</comment>
<evidence type="ECO:0000256" key="3">
    <source>
        <dbReference type="ARBA" id="ARBA00023295"/>
    </source>
</evidence>
<dbReference type="PANTHER" id="PTHR43536">
    <property type="entry name" value="MANNOSYLGLYCOPROTEIN ENDO-BETA-MANNOSIDASE"/>
    <property type="match status" value="1"/>
</dbReference>
<dbReference type="InterPro" id="IPR017853">
    <property type="entry name" value="GH"/>
</dbReference>
<dbReference type="Pfam" id="PF22666">
    <property type="entry name" value="Glyco_hydro_2_N2"/>
    <property type="match status" value="1"/>
</dbReference>
<dbReference type="InterPro" id="IPR041351">
    <property type="entry name" value="Ig_GlcNase"/>
</dbReference>
<proteinExistence type="inferred from homology"/>
<evidence type="ECO:0000256" key="2">
    <source>
        <dbReference type="ARBA" id="ARBA00022801"/>
    </source>
</evidence>
<dbReference type="PANTHER" id="PTHR43536:SF1">
    <property type="entry name" value="MANNOSYLGLYCOPROTEIN ENDO-BETA-MANNOSIDASE"/>
    <property type="match status" value="1"/>
</dbReference>
<dbReference type="SUPFAM" id="SSF49785">
    <property type="entry name" value="Galactose-binding domain-like"/>
    <property type="match status" value="2"/>
</dbReference>